<reference evidence="1 2" key="1">
    <citation type="submission" date="2017-04" db="EMBL/GenBank/DDBJ databases">
        <authorList>
            <person name="Afonso C.L."/>
            <person name="Miller P.J."/>
            <person name="Scott M.A."/>
            <person name="Spackman E."/>
            <person name="Goraichik I."/>
            <person name="Dimitrov K.M."/>
            <person name="Suarez D.L."/>
            <person name="Swayne D.E."/>
        </authorList>
    </citation>
    <scope>NUCLEOTIDE SEQUENCE [LARGE SCALE GENOMIC DNA]</scope>
    <source>
        <strain evidence="1 2">11</strain>
    </source>
</reference>
<proteinExistence type="predicted"/>
<organism evidence="1 2">
    <name type="scientific">Paenibacillus aquistagni</name>
    <dbReference type="NCBI Taxonomy" id="1852522"/>
    <lineage>
        <taxon>Bacteria</taxon>
        <taxon>Bacillati</taxon>
        <taxon>Bacillota</taxon>
        <taxon>Bacilli</taxon>
        <taxon>Bacillales</taxon>
        <taxon>Paenibacillaceae</taxon>
        <taxon>Paenibacillus</taxon>
    </lineage>
</organism>
<keyword evidence="2" id="KW-1185">Reference proteome</keyword>
<evidence type="ECO:0008006" key="3">
    <source>
        <dbReference type="Google" id="ProtNLM"/>
    </source>
</evidence>
<name>A0A1X7K157_9BACL</name>
<evidence type="ECO:0000313" key="2">
    <source>
        <dbReference type="Proteomes" id="UP000193834"/>
    </source>
</evidence>
<dbReference type="Proteomes" id="UP000193834">
    <property type="component" value="Unassembled WGS sequence"/>
</dbReference>
<protein>
    <recommendedName>
        <fullName evidence="3">Copper amine oxidase N-terminal domain-containing protein</fullName>
    </recommendedName>
</protein>
<accession>A0A1X7K157</accession>
<sequence>MNWITRWAWRKVLSAILLTCCLFLIVKQPVLESSQAEASYSELTTAKITNSDKFSVQIEDKVVTAQIYIHKGSVYLPLRAVANAFGYKLSYSKLDELEMFHHVEITGASKEVAVWGNQRRGYSIIQRMAAEPSPDDRAIYRPARTCKPETDNCSVLPDQYEGPLVIDHTLYVPVRQVAEALNAKLEIVKNNDRSVIHLYKRG</sequence>
<evidence type="ECO:0000313" key="1">
    <source>
        <dbReference type="EMBL" id="SMG33833.1"/>
    </source>
</evidence>
<dbReference type="EMBL" id="FXAZ01000002">
    <property type="protein sequence ID" value="SMG33833.1"/>
    <property type="molecule type" value="Genomic_DNA"/>
</dbReference>
<dbReference type="RefSeq" id="WP_085494130.1">
    <property type="nucleotide sequence ID" value="NZ_FXAZ01000002.1"/>
</dbReference>
<dbReference type="OrthoDB" id="2589873at2"/>
<gene>
    <name evidence="1" type="ORF">SAMN06295960_1887</name>
</gene>
<dbReference type="AlphaFoldDB" id="A0A1X7K157"/>